<proteinExistence type="predicted"/>
<dbReference type="Proteomes" id="UP000283387">
    <property type="component" value="Unassembled WGS sequence"/>
</dbReference>
<protein>
    <submittedName>
        <fullName evidence="2">Cupin domain-containing protein</fullName>
    </submittedName>
</protein>
<feature type="domain" description="Cupin type-2" evidence="1">
    <location>
        <begin position="36"/>
        <end position="99"/>
    </location>
</feature>
<dbReference type="InterPro" id="IPR011051">
    <property type="entry name" value="RmlC_Cupin_sf"/>
</dbReference>
<evidence type="ECO:0000313" key="2">
    <source>
        <dbReference type="EMBL" id="RKD89790.1"/>
    </source>
</evidence>
<dbReference type="EMBL" id="RAPN01000001">
    <property type="protein sequence ID" value="RKD89790.1"/>
    <property type="molecule type" value="Genomic_DNA"/>
</dbReference>
<dbReference type="InterPro" id="IPR014710">
    <property type="entry name" value="RmlC-like_jellyroll"/>
</dbReference>
<dbReference type="RefSeq" id="WP_120271240.1">
    <property type="nucleotide sequence ID" value="NZ_RAPN01000001.1"/>
</dbReference>
<organism evidence="2 3">
    <name type="scientific">Mangrovibacterium diazotrophicum</name>
    <dbReference type="NCBI Taxonomy" id="1261403"/>
    <lineage>
        <taxon>Bacteria</taxon>
        <taxon>Pseudomonadati</taxon>
        <taxon>Bacteroidota</taxon>
        <taxon>Bacteroidia</taxon>
        <taxon>Marinilabiliales</taxon>
        <taxon>Prolixibacteraceae</taxon>
        <taxon>Mangrovibacterium</taxon>
    </lineage>
</organism>
<reference evidence="2 3" key="1">
    <citation type="submission" date="2018-09" db="EMBL/GenBank/DDBJ databases">
        <title>Genomic Encyclopedia of Archaeal and Bacterial Type Strains, Phase II (KMG-II): from individual species to whole genera.</title>
        <authorList>
            <person name="Goeker M."/>
        </authorList>
    </citation>
    <scope>NUCLEOTIDE SEQUENCE [LARGE SCALE GENOMIC DNA]</scope>
    <source>
        <strain evidence="2 3">DSM 27148</strain>
    </source>
</reference>
<accession>A0A419W3B5</accession>
<dbReference type="Gene3D" id="2.60.120.10">
    <property type="entry name" value="Jelly Rolls"/>
    <property type="match status" value="1"/>
</dbReference>
<evidence type="ECO:0000313" key="3">
    <source>
        <dbReference type="Proteomes" id="UP000283387"/>
    </source>
</evidence>
<name>A0A419W3B5_9BACT</name>
<comment type="caution">
    <text evidence="2">The sequence shown here is derived from an EMBL/GenBank/DDBJ whole genome shotgun (WGS) entry which is preliminary data.</text>
</comment>
<keyword evidence="3" id="KW-1185">Reference proteome</keyword>
<dbReference type="Pfam" id="PF07883">
    <property type="entry name" value="Cupin_2"/>
    <property type="match status" value="1"/>
</dbReference>
<dbReference type="SUPFAM" id="SSF51182">
    <property type="entry name" value="RmlC-like cupins"/>
    <property type="match status" value="1"/>
</dbReference>
<evidence type="ECO:0000259" key="1">
    <source>
        <dbReference type="Pfam" id="PF07883"/>
    </source>
</evidence>
<gene>
    <name evidence="2" type="ORF">BC643_0123</name>
</gene>
<dbReference type="AlphaFoldDB" id="A0A419W3B5"/>
<dbReference type="OrthoDB" id="1074360at2"/>
<sequence length="103" mass="11627">MIYPYYEKSAVLKTEQAYGYLLAETDNNDIVELHILKNGLVPAHALPVDVVFYVISGRGKITIADEITNALKGDVIAVKKNLDRTWQNPFDELLKLLVIKQKP</sequence>
<dbReference type="InterPro" id="IPR013096">
    <property type="entry name" value="Cupin_2"/>
</dbReference>